<sequence length="515" mass="56444">MASKVNTSSDNYHNAKGRVYSVFHQYGFIDVAIPSVNGRVYFNQRSFEDNRHTDLLASGLKAGDRVVLDFSQRPGTPLYHAYRVCRPGYVPQRSAEQLPPRFDDEEGVICVLKDSHAFVRLPRFRGVTASFQKSDFETYAGRRVVSLCDVLENGLKLRFDAERNPDERSKTKWLVERLRFVDGVPPAAETPAVRACSSEHNGEAAAASKLIGQCGTVEKVSADHAVVRHHSGTAYLHASVVEECMGVEVEDVRKVLEEGSEVRFDADANGRQYGRGRWRITRVEILSWSSDTSQPEPLPVAAEQAPARRLCTSGRVAGTAGDAELHELQLQPRLLVSGDKKDLGDDEEIEDDVTGTCVAQNVFDNERVQVPSLASHEEFPSLPSLTTKNEPSVSIYQDVSAVVASVTASSASCFVEQPDRSRTVKFAARCFYRNGVPVSGNLGRSLGGGDLVTLDFMVGTTSDGGEVVHCGLAWQGKKPRDAPRMSPEEMLARLGVGEAEDEDSTGPDDQFLHEV</sequence>
<reference evidence="2 3" key="1">
    <citation type="journal article" date="2023" name="Arcadia Sci">
        <title>De novo assembly of a long-read Amblyomma americanum tick genome.</title>
        <authorList>
            <person name="Chou S."/>
            <person name="Poskanzer K.E."/>
            <person name="Rollins M."/>
            <person name="Thuy-Boun P.S."/>
        </authorList>
    </citation>
    <scope>NUCLEOTIDE SEQUENCE [LARGE SCALE GENOMIC DNA]</scope>
    <source>
        <strain evidence="2">F_SG_1</strain>
        <tissue evidence="2">Salivary glands</tissue>
    </source>
</reference>
<accession>A0AAQ4EJ78</accession>
<protein>
    <submittedName>
        <fullName evidence="2">Uncharacterized protein</fullName>
    </submittedName>
</protein>
<evidence type="ECO:0000313" key="2">
    <source>
        <dbReference type="EMBL" id="KAK8774875.1"/>
    </source>
</evidence>
<dbReference type="AlphaFoldDB" id="A0AAQ4EJ78"/>
<dbReference type="Proteomes" id="UP001321473">
    <property type="component" value="Unassembled WGS sequence"/>
</dbReference>
<evidence type="ECO:0000313" key="3">
    <source>
        <dbReference type="Proteomes" id="UP001321473"/>
    </source>
</evidence>
<evidence type="ECO:0000256" key="1">
    <source>
        <dbReference type="SAM" id="MobiDB-lite"/>
    </source>
</evidence>
<feature type="region of interest" description="Disordered" evidence="1">
    <location>
        <begin position="494"/>
        <end position="515"/>
    </location>
</feature>
<keyword evidence="3" id="KW-1185">Reference proteome</keyword>
<organism evidence="2 3">
    <name type="scientific">Amblyomma americanum</name>
    <name type="common">Lone star tick</name>
    <dbReference type="NCBI Taxonomy" id="6943"/>
    <lineage>
        <taxon>Eukaryota</taxon>
        <taxon>Metazoa</taxon>
        <taxon>Ecdysozoa</taxon>
        <taxon>Arthropoda</taxon>
        <taxon>Chelicerata</taxon>
        <taxon>Arachnida</taxon>
        <taxon>Acari</taxon>
        <taxon>Parasitiformes</taxon>
        <taxon>Ixodida</taxon>
        <taxon>Ixodoidea</taxon>
        <taxon>Ixodidae</taxon>
        <taxon>Amblyomminae</taxon>
        <taxon>Amblyomma</taxon>
    </lineage>
</organism>
<dbReference type="EMBL" id="JARKHS020014889">
    <property type="protein sequence ID" value="KAK8774875.1"/>
    <property type="molecule type" value="Genomic_DNA"/>
</dbReference>
<proteinExistence type="predicted"/>
<name>A0AAQ4EJ78_AMBAM</name>
<feature type="non-terminal residue" evidence="2">
    <location>
        <position position="515"/>
    </location>
</feature>
<comment type="caution">
    <text evidence="2">The sequence shown here is derived from an EMBL/GenBank/DDBJ whole genome shotgun (WGS) entry which is preliminary data.</text>
</comment>
<gene>
    <name evidence="2" type="ORF">V5799_010592</name>
</gene>